<keyword evidence="2" id="KW-1185">Reference proteome</keyword>
<dbReference type="PANTHER" id="PTHR24121">
    <property type="entry name" value="NO MECHANORECEPTOR POTENTIAL C, ISOFORM D-RELATED"/>
    <property type="match status" value="1"/>
</dbReference>
<evidence type="ECO:0000313" key="2">
    <source>
        <dbReference type="Proteomes" id="UP000237000"/>
    </source>
</evidence>
<evidence type="ECO:0000313" key="1">
    <source>
        <dbReference type="EMBL" id="PON74459.1"/>
    </source>
</evidence>
<accession>A0A2P5DME5</accession>
<dbReference type="OrthoDB" id="1930691at2759"/>
<dbReference type="SUPFAM" id="SSF48403">
    <property type="entry name" value="Ankyrin repeat"/>
    <property type="match status" value="1"/>
</dbReference>
<protein>
    <submittedName>
        <fullName evidence="1">Transmembrane protein</fullName>
    </submittedName>
</protein>
<dbReference type="SMART" id="SM00248">
    <property type="entry name" value="ANK"/>
    <property type="match status" value="4"/>
</dbReference>
<keyword evidence="1" id="KW-0472">Membrane</keyword>
<dbReference type="Gene3D" id="1.25.40.20">
    <property type="entry name" value="Ankyrin repeat-containing domain"/>
    <property type="match status" value="1"/>
</dbReference>
<comment type="caution">
    <text evidence="1">The sequence shown here is derived from an EMBL/GenBank/DDBJ whole genome shotgun (WGS) entry which is preliminary data.</text>
</comment>
<sequence length="209" mass="23843">MKNDWEEVVKIYERDRRAYNVKITRSGHTALHLAVSDVKRDIVEKLVELIKREDPAEAKQVLELRNDKGHTPLHLAAATGDLRICQCIAAIDKSLALARDSGGETPIFRAVHYGRKKAFIYLHSVLQDAAADDEERYSCCKRYDRDQIILHDAIIRENFDLAIIIIQLYKELVNYVDKEGDSPLHALARKPAAFESGSHHQGLDRIVYN</sequence>
<feature type="non-terminal residue" evidence="1">
    <location>
        <position position="209"/>
    </location>
</feature>
<dbReference type="Proteomes" id="UP000237000">
    <property type="component" value="Unassembled WGS sequence"/>
</dbReference>
<dbReference type="InterPro" id="IPR002110">
    <property type="entry name" value="Ankyrin_rpt"/>
</dbReference>
<organism evidence="1 2">
    <name type="scientific">Trema orientale</name>
    <name type="common">Charcoal tree</name>
    <name type="synonym">Celtis orientalis</name>
    <dbReference type="NCBI Taxonomy" id="63057"/>
    <lineage>
        <taxon>Eukaryota</taxon>
        <taxon>Viridiplantae</taxon>
        <taxon>Streptophyta</taxon>
        <taxon>Embryophyta</taxon>
        <taxon>Tracheophyta</taxon>
        <taxon>Spermatophyta</taxon>
        <taxon>Magnoliopsida</taxon>
        <taxon>eudicotyledons</taxon>
        <taxon>Gunneridae</taxon>
        <taxon>Pentapetalae</taxon>
        <taxon>rosids</taxon>
        <taxon>fabids</taxon>
        <taxon>Rosales</taxon>
        <taxon>Cannabaceae</taxon>
        <taxon>Trema</taxon>
    </lineage>
</organism>
<dbReference type="PANTHER" id="PTHR24121:SF15">
    <property type="entry name" value="ANKYRIN REPEAT PROTEIN"/>
    <property type="match status" value="1"/>
</dbReference>
<name>A0A2P5DME5_TREOI</name>
<dbReference type="InterPro" id="IPR036770">
    <property type="entry name" value="Ankyrin_rpt-contain_sf"/>
</dbReference>
<dbReference type="InParanoid" id="A0A2P5DME5"/>
<dbReference type="EMBL" id="JXTC01000261">
    <property type="protein sequence ID" value="PON74459.1"/>
    <property type="molecule type" value="Genomic_DNA"/>
</dbReference>
<keyword evidence="1" id="KW-0812">Transmembrane</keyword>
<dbReference type="AlphaFoldDB" id="A0A2P5DME5"/>
<gene>
    <name evidence="1" type="ORF">TorRG33x02_247310</name>
</gene>
<dbReference type="STRING" id="63057.A0A2P5DME5"/>
<dbReference type="Pfam" id="PF12796">
    <property type="entry name" value="Ank_2"/>
    <property type="match status" value="1"/>
</dbReference>
<proteinExistence type="predicted"/>
<reference evidence="2" key="1">
    <citation type="submission" date="2016-06" db="EMBL/GenBank/DDBJ databases">
        <title>Parallel loss of symbiosis genes in relatives of nitrogen-fixing non-legume Parasponia.</title>
        <authorList>
            <person name="Van Velzen R."/>
            <person name="Holmer R."/>
            <person name="Bu F."/>
            <person name="Rutten L."/>
            <person name="Van Zeijl A."/>
            <person name="Liu W."/>
            <person name="Santuari L."/>
            <person name="Cao Q."/>
            <person name="Sharma T."/>
            <person name="Shen D."/>
            <person name="Roswanjaya Y."/>
            <person name="Wardhani T."/>
            <person name="Kalhor M.S."/>
            <person name="Jansen J."/>
            <person name="Van den Hoogen J."/>
            <person name="Gungor B."/>
            <person name="Hartog M."/>
            <person name="Hontelez J."/>
            <person name="Verver J."/>
            <person name="Yang W.-C."/>
            <person name="Schijlen E."/>
            <person name="Repin R."/>
            <person name="Schilthuizen M."/>
            <person name="Schranz E."/>
            <person name="Heidstra R."/>
            <person name="Miyata K."/>
            <person name="Fedorova E."/>
            <person name="Kohlen W."/>
            <person name="Bisseling T."/>
            <person name="Smit S."/>
            <person name="Geurts R."/>
        </authorList>
    </citation>
    <scope>NUCLEOTIDE SEQUENCE [LARGE SCALE GENOMIC DNA]</scope>
    <source>
        <strain evidence="2">cv. RG33-2</strain>
    </source>
</reference>